<dbReference type="SUPFAM" id="SSF56925">
    <property type="entry name" value="OMPA-like"/>
    <property type="match status" value="1"/>
</dbReference>
<name>A0A502L339_9GAMM</name>
<organism evidence="4 5">
    <name type="scientific">Litorilituus lipolyticus</name>
    <dbReference type="NCBI Taxonomy" id="2491017"/>
    <lineage>
        <taxon>Bacteria</taxon>
        <taxon>Pseudomonadati</taxon>
        <taxon>Pseudomonadota</taxon>
        <taxon>Gammaproteobacteria</taxon>
        <taxon>Alteromonadales</taxon>
        <taxon>Colwelliaceae</taxon>
        <taxon>Litorilituus</taxon>
    </lineage>
</organism>
<dbReference type="AlphaFoldDB" id="A0A502L339"/>
<evidence type="ECO:0000313" key="4">
    <source>
        <dbReference type="EMBL" id="TPH17309.1"/>
    </source>
</evidence>
<evidence type="ECO:0000256" key="1">
    <source>
        <dbReference type="ARBA" id="ARBA00022729"/>
    </source>
</evidence>
<dbReference type="OrthoDB" id="5823352at2"/>
<dbReference type="RefSeq" id="WP_140602288.1">
    <property type="nucleotide sequence ID" value="NZ_SAWY01000008.1"/>
</dbReference>
<dbReference type="Proteomes" id="UP000315303">
    <property type="component" value="Unassembled WGS sequence"/>
</dbReference>
<gene>
    <name evidence="4" type="ORF">EPA86_04825</name>
</gene>
<comment type="caution">
    <text evidence="4">The sequence shown here is derived from an EMBL/GenBank/DDBJ whole genome shotgun (WGS) entry which is preliminary data.</text>
</comment>
<reference evidence="4 5" key="1">
    <citation type="submission" date="2019-01" db="EMBL/GenBank/DDBJ databases">
        <title>Litorilituus lipolytica sp. nov., isolated from intertidal sand of the Yellow Sea in China.</title>
        <authorList>
            <person name="Liu A."/>
        </authorList>
    </citation>
    <scope>NUCLEOTIDE SEQUENCE [LARGE SCALE GENOMIC DNA]</scope>
    <source>
        <strain evidence="4 5">RZ04</strain>
    </source>
</reference>
<evidence type="ECO:0000259" key="3">
    <source>
        <dbReference type="Pfam" id="PF13505"/>
    </source>
</evidence>
<accession>A0A502L339</accession>
<dbReference type="Pfam" id="PF13505">
    <property type="entry name" value="OMP_b-brl"/>
    <property type="match status" value="1"/>
</dbReference>
<sequence>MQFSHLSKISLLSLALVSTSVLAQVKPHSYGLTTGIASGEYKNSSNDGDGFAQAYFFYNYQFADNFSIELAYAKSVEIDDWSWDCDEIEEDKWQCNYDDGSGPLFNTAAEEFELDNFIVAIKADLPISERNSLYAKLGAQYYDYELYSDDSINKNWQGDTGTGLFLEAGWQYRWNCGIGMNVGLRYQDMGDLTFTSPNVGISYAF</sequence>
<dbReference type="Gene3D" id="2.40.160.20">
    <property type="match status" value="1"/>
</dbReference>
<dbReference type="InterPro" id="IPR011250">
    <property type="entry name" value="OMP/PagP_B-barrel"/>
</dbReference>
<evidence type="ECO:0000313" key="5">
    <source>
        <dbReference type="Proteomes" id="UP000315303"/>
    </source>
</evidence>
<feature type="signal peptide" evidence="2">
    <location>
        <begin position="1"/>
        <end position="23"/>
    </location>
</feature>
<feature type="domain" description="Outer membrane protein beta-barrel" evidence="3">
    <location>
        <begin position="10"/>
        <end position="205"/>
    </location>
</feature>
<dbReference type="InterPro" id="IPR027385">
    <property type="entry name" value="Beta-barrel_OMP"/>
</dbReference>
<dbReference type="EMBL" id="SAWY01000008">
    <property type="protein sequence ID" value="TPH17309.1"/>
    <property type="molecule type" value="Genomic_DNA"/>
</dbReference>
<feature type="chain" id="PRO_5021313772" evidence="2">
    <location>
        <begin position="24"/>
        <end position="205"/>
    </location>
</feature>
<keyword evidence="5" id="KW-1185">Reference proteome</keyword>
<protein>
    <submittedName>
        <fullName evidence="4">Porin family protein</fullName>
    </submittedName>
</protein>
<proteinExistence type="predicted"/>
<keyword evidence="1 2" id="KW-0732">Signal</keyword>
<evidence type="ECO:0000256" key="2">
    <source>
        <dbReference type="SAM" id="SignalP"/>
    </source>
</evidence>